<protein>
    <submittedName>
        <fullName evidence="9">CDH23</fullName>
    </submittedName>
</protein>
<evidence type="ECO:0000259" key="8">
    <source>
        <dbReference type="PROSITE" id="PS50268"/>
    </source>
</evidence>
<dbReference type="CDD" id="cd11304">
    <property type="entry name" value="Cadherin_repeat"/>
    <property type="match status" value="1"/>
</dbReference>
<dbReference type="GO" id="GO:0007156">
    <property type="term" value="P:homophilic cell adhesion via plasma membrane adhesion molecules"/>
    <property type="evidence" value="ECO:0007669"/>
    <property type="project" value="InterPro"/>
</dbReference>
<evidence type="ECO:0000256" key="1">
    <source>
        <dbReference type="ARBA" id="ARBA00004370"/>
    </source>
</evidence>
<evidence type="ECO:0000256" key="4">
    <source>
        <dbReference type="ARBA" id="ARBA00023136"/>
    </source>
</evidence>
<name>A0A6J8E489_MYTCO</name>
<feature type="transmembrane region" description="Helical" evidence="7">
    <location>
        <begin position="397"/>
        <end position="418"/>
    </location>
</feature>
<dbReference type="PROSITE" id="PS00232">
    <property type="entry name" value="CADHERIN_1"/>
    <property type="match status" value="2"/>
</dbReference>
<dbReference type="GO" id="GO:0016342">
    <property type="term" value="C:catenin complex"/>
    <property type="evidence" value="ECO:0007669"/>
    <property type="project" value="TreeGrafter"/>
</dbReference>
<dbReference type="InterPro" id="IPR039808">
    <property type="entry name" value="Cadherin"/>
</dbReference>
<dbReference type="GO" id="GO:0016477">
    <property type="term" value="P:cell migration"/>
    <property type="evidence" value="ECO:0007669"/>
    <property type="project" value="TreeGrafter"/>
</dbReference>
<dbReference type="InterPro" id="IPR015919">
    <property type="entry name" value="Cadherin-like_sf"/>
</dbReference>
<evidence type="ECO:0000256" key="6">
    <source>
        <dbReference type="SAM" id="MobiDB-lite"/>
    </source>
</evidence>
<dbReference type="InterPro" id="IPR020894">
    <property type="entry name" value="Cadherin_CS"/>
</dbReference>
<dbReference type="EMBL" id="CACVKT020008450">
    <property type="protein sequence ID" value="CAC5415594.1"/>
    <property type="molecule type" value="Genomic_DNA"/>
</dbReference>
<dbReference type="SMART" id="SM00112">
    <property type="entry name" value="CA"/>
    <property type="match status" value="1"/>
</dbReference>
<evidence type="ECO:0000256" key="3">
    <source>
        <dbReference type="ARBA" id="ARBA00022837"/>
    </source>
</evidence>
<evidence type="ECO:0000313" key="9">
    <source>
        <dbReference type="EMBL" id="CAC5415594.1"/>
    </source>
</evidence>
<proteinExistence type="predicted"/>
<dbReference type="InterPro" id="IPR002126">
    <property type="entry name" value="Cadherin-like_dom"/>
</dbReference>
<reference evidence="9 10" key="1">
    <citation type="submission" date="2020-06" db="EMBL/GenBank/DDBJ databases">
        <authorList>
            <person name="Li R."/>
            <person name="Bekaert M."/>
        </authorList>
    </citation>
    <scope>NUCLEOTIDE SEQUENCE [LARGE SCALE GENOMIC DNA]</scope>
    <source>
        <strain evidence="10">wild</strain>
    </source>
</reference>
<accession>A0A6J8E489</accession>
<dbReference type="GO" id="GO:0045296">
    <property type="term" value="F:cadherin binding"/>
    <property type="evidence" value="ECO:0007669"/>
    <property type="project" value="TreeGrafter"/>
</dbReference>
<evidence type="ECO:0000256" key="5">
    <source>
        <dbReference type="PROSITE-ProRule" id="PRU00043"/>
    </source>
</evidence>
<dbReference type="GO" id="GO:0005509">
    <property type="term" value="F:calcium ion binding"/>
    <property type="evidence" value="ECO:0007669"/>
    <property type="project" value="UniProtKB-UniRule"/>
</dbReference>
<keyword evidence="7" id="KW-1133">Transmembrane helix</keyword>
<feature type="domain" description="Cadherin" evidence="8">
    <location>
        <begin position="27"/>
        <end position="141"/>
    </location>
</feature>
<comment type="subcellular location">
    <subcellularLocation>
        <location evidence="1">Membrane</location>
    </subcellularLocation>
</comment>
<keyword evidence="3 5" id="KW-0106">Calcium</keyword>
<dbReference type="Gene3D" id="2.60.40.60">
    <property type="entry name" value="Cadherins"/>
    <property type="match status" value="1"/>
</dbReference>
<dbReference type="PANTHER" id="PTHR24027">
    <property type="entry name" value="CADHERIN-23"/>
    <property type="match status" value="1"/>
</dbReference>
<sequence length="549" mass="60985">MVSLSYQSIKDIEIMIVDVNDHSPTFPHTTENASVPENIQNVIVTTVKAEDIDKDSIIEYKIKKMIANRLQLTLIGTIKIIKELDRENTTNAMVSLVIEAVDTSGTNASDQCYDSIFSQNNSTTTIVNIKILDQNDNPPIFKSSYISIGVRRTITTGKTEAFIFDLKASTFDLKRHMILHLVPESVEPDPDSDQYSVHQFKVNGKLTYSIDTLLDQKIQELLNTNKIKACTGSNEKTPICVTGNGTVNTNIQLEENMKGYINIPLIVKDAAGNSTTELRIYIISDYQTGSILINGNKEYVQSIKADLMRILTQLTGQNFTADGIRPFNTGTFQSTYLDFHVADPKTGTILSAKAAIQLFDKYSSQLGVILKQYSILAAKTYTETQAQDDEGGIKTTYIMIAVIALLGATNLLIGFFFCSSASRYQRKLKAATTKSTVDQDKGGTETHPGTNVYARNVASFDSNQFTKKEPIRGDEEKGATMDMYDDERDVQQGDNESLAMVLEQYKKEKAASRESLVPREMHNGHLHSDDFTHSFDNGGLELSLETTEV</sequence>
<evidence type="ECO:0000256" key="2">
    <source>
        <dbReference type="ARBA" id="ARBA00022737"/>
    </source>
</evidence>
<dbReference type="Proteomes" id="UP000507470">
    <property type="component" value="Unassembled WGS sequence"/>
</dbReference>
<dbReference type="OrthoDB" id="9990384at2759"/>
<dbReference type="PROSITE" id="PS50268">
    <property type="entry name" value="CADHERIN_2"/>
    <property type="match status" value="1"/>
</dbReference>
<keyword evidence="2" id="KW-0677">Repeat</keyword>
<dbReference type="AlphaFoldDB" id="A0A6J8E489"/>
<dbReference type="GO" id="GO:0008013">
    <property type="term" value="F:beta-catenin binding"/>
    <property type="evidence" value="ECO:0007669"/>
    <property type="project" value="TreeGrafter"/>
</dbReference>
<evidence type="ECO:0000313" key="10">
    <source>
        <dbReference type="Proteomes" id="UP000507470"/>
    </source>
</evidence>
<gene>
    <name evidence="9" type="ORF">MCOR_48282</name>
</gene>
<evidence type="ECO:0000256" key="7">
    <source>
        <dbReference type="SAM" id="Phobius"/>
    </source>
</evidence>
<feature type="region of interest" description="Disordered" evidence="6">
    <location>
        <begin position="430"/>
        <end position="452"/>
    </location>
</feature>
<organism evidence="9 10">
    <name type="scientific">Mytilus coruscus</name>
    <name type="common">Sea mussel</name>
    <dbReference type="NCBI Taxonomy" id="42192"/>
    <lineage>
        <taxon>Eukaryota</taxon>
        <taxon>Metazoa</taxon>
        <taxon>Spiralia</taxon>
        <taxon>Lophotrochozoa</taxon>
        <taxon>Mollusca</taxon>
        <taxon>Bivalvia</taxon>
        <taxon>Autobranchia</taxon>
        <taxon>Pteriomorphia</taxon>
        <taxon>Mytilida</taxon>
        <taxon>Mytiloidea</taxon>
        <taxon>Mytilidae</taxon>
        <taxon>Mytilinae</taxon>
        <taxon>Mytilus</taxon>
    </lineage>
</organism>
<dbReference type="PANTHER" id="PTHR24027:SF442">
    <property type="entry name" value="PROTOCADHERIN-15 ISOFORM X1"/>
    <property type="match status" value="1"/>
</dbReference>
<dbReference type="SUPFAM" id="SSF49313">
    <property type="entry name" value="Cadherin-like"/>
    <property type="match status" value="1"/>
</dbReference>
<keyword evidence="10" id="KW-1185">Reference proteome</keyword>
<dbReference type="PRINTS" id="PR00205">
    <property type="entry name" value="CADHERIN"/>
</dbReference>
<keyword evidence="7" id="KW-0812">Transmembrane</keyword>
<keyword evidence="4 7" id="KW-0472">Membrane</keyword>